<evidence type="ECO:0000313" key="3">
    <source>
        <dbReference type="Proteomes" id="UP001500909"/>
    </source>
</evidence>
<proteinExistence type="predicted"/>
<comment type="caution">
    <text evidence="2">The sequence shown here is derived from an EMBL/GenBank/DDBJ whole genome shotgun (WGS) entry which is preliminary data.</text>
</comment>
<reference evidence="3" key="1">
    <citation type="journal article" date="2019" name="Int. J. Syst. Evol. Microbiol.">
        <title>The Global Catalogue of Microorganisms (GCM) 10K type strain sequencing project: providing services to taxonomists for standard genome sequencing and annotation.</title>
        <authorList>
            <consortium name="The Broad Institute Genomics Platform"/>
            <consortium name="The Broad Institute Genome Sequencing Center for Infectious Disease"/>
            <person name="Wu L."/>
            <person name="Ma J."/>
        </authorList>
    </citation>
    <scope>NUCLEOTIDE SEQUENCE [LARGE SCALE GENOMIC DNA]</scope>
    <source>
        <strain evidence="3">JCM 4805</strain>
    </source>
</reference>
<dbReference type="EMBL" id="BAAABY010000022">
    <property type="protein sequence ID" value="GAA0461078.1"/>
    <property type="molecule type" value="Genomic_DNA"/>
</dbReference>
<keyword evidence="3" id="KW-1185">Reference proteome</keyword>
<organism evidence="2 3">
    <name type="scientific">Streptomyces olivaceiscleroticus</name>
    <dbReference type="NCBI Taxonomy" id="68245"/>
    <lineage>
        <taxon>Bacteria</taxon>
        <taxon>Bacillati</taxon>
        <taxon>Actinomycetota</taxon>
        <taxon>Actinomycetes</taxon>
        <taxon>Kitasatosporales</taxon>
        <taxon>Streptomycetaceae</taxon>
        <taxon>Streptomyces</taxon>
    </lineage>
</organism>
<evidence type="ECO:0000256" key="1">
    <source>
        <dbReference type="SAM" id="MobiDB-lite"/>
    </source>
</evidence>
<sequence length="74" mass="8023">MPGRVWLITGLPIIAMWARRGDVPEEGEAPGVRERMKDHSIQVYGRAGHDGPSPVRRRGRGRGGSEPPAGPCQP</sequence>
<gene>
    <name evidence="2" type="ORF">GCM10010361_26190</name>
</gene>
<dbReference type="Proteomes" id="UP001500909">
    <property type="component" value="Unassembled WGS sequence"/>
</dbReference>
<accession>A0ABP3JTY9</accession>
<protein>
    <submittedName>
        <fullName evidence="2">Uncharacterized protein</fullName>
    </submittedName>
</protein>
<evidence type="ECO:0000313" key="2">
    <source>
        <dbReference type="EMBL" id="GAA0461078.1"/>
    </source>
</evidence>
<name>A0ABP3JTY9_9ACTN</name>
<feature type="region of interest" description="Disordered" evidence="1">
    <location>
        <begin position="42"/>
        <end position="74"/>
    </location>
</feature>